<name>A0A238L4A5_9RHOB</name>
<protein>
    <submittedName>
        <fullName evidence="2">NAD dependent epimerase/dehydratase family protein</fullName>
    </submittedName>
</protein>
<gene>
    <name evidence="2" type="ORF">PEV8663_04113</name>
</gene>
<dbReference type="AlphaFoldDB" id="A0A238L4A5"/>
<evidence type="ECO:0000313" key="3">
    <source>
        <dbReference type="Proteomes" id="UP000220836"/>
    </source>
</evidence>
<dbReference type="InterPro" id="IPR001509">
    <property type="entry name" value="Epimerase_deHydtase"/>
</dbReference>
<keyword evidence="3" id="KW-1185">Reference proteome</keyword>
<dbReference type="Pfam" id="PF01370">
    <property type="entry name" value="Epimerase"/>
    <property type="match status" value="1"/>
</dbReference>
<dbReference type="EMBL" id="FXYH01000020">
    <property type="protein sequence ID" value="SMX49156.1"/>
    <property type="molecule type" value="Genomic_DNA"/>
</dbReference>
<dbReference type="PANTHER" id="PTHR43103:SF6">
    <property type="entry name" value="PUTATIVE-RELATED"/>
    <property type="match status" value="1"/>
</dbReference>
<dbReference type="RefSeq" id="WP_306456927.1">
    <property type="nucleotide sequence ID" value="NZ_FXYH01000020.1"/>
</dbReference>
<feature type="domain" description="NAD-dependent epimerase/dehydratase" evidence="1">
    <location>
        <begin position="18"/>
        <end position="147"/>
    </location>
</feature>
<dbReference type="SUPFAM" id="SSF51735">
    <property type="entry name" value="NAD(P)-binding Rossmann-fold domains"/>
    <property type="match status" value="1"/>
</dbReference>
<sequence>MSQFTEFTELDEGAGVPTSDAVVHFAAIPRVPIGTDAECFRQITQTTYNLIEAAAKLGIAKAILASSETIYAVCVADGEPKPDFVPIDETHPTVPHDSFAMSKVCNELTAKSFQVRTGSDIYGLRINNVVEPDENSEMFPAFLENPALRRRKIFAYIDALDLGHMVD</sequence>
<evidence type="ECO:0000313" key="2">
    <source>
        <dbReference type="EMBL" id="SMX49156.1"/>
    </source>
</evidence>
<proteinExistence type="predicted"/>
<dbReference type="InterPro" id="IPR036291">
    <property type="entry name" value="NAD(P)-bd_dom_sf"/>
</dbReference>
<organism evidence="2 3">
    <name type="scientific">Pelagimonas varians</name>
    <dbReference type="NCBI Taxonomy" id="696760"/>
    <lineage>
        <taxon>Bacteria</taxon>
        <taxon>Pseudomonadati</taxon>
        <taxon>Pseudomonadota</taxon>
        <taxon>Alphaproteobacteria</taxon>
        <taxon>Rhodobacterales</taxon>
        <taxon>Roseobacteraceae</taxon>
        <taxon>Pelagimonas</taxon>
    </lineage>
</organism>
<reference evidence="2 3" key="1">
    <citation type="submission" date="2017-05" db="EMBL/GenBank/DDBJ databases">
        <authorList>
            <person name="Song R."/>
            <person name="Chenine A.L."/>
            <person name="Ruprecht R.M."/>
        </authorList>
    </citation>
    <scope>NUCLEOTIDE SEQUENCE [LARGE SCALE GENOMIC DNA]</scope>
    <source>
        <strain evidence="2 3">CECT 8663</strain>
    </source>
</reference>
<dbReference type="PANTHER" id="PTHR43103">
    <property type="entry name" value="NUCLEOSIDE-DIPHOSPHATE-SUGAR EPIMERASE"/>
    <property type="match status" value="1"/>
</dbReference>
<accession>A0A238L4A5</accession>
<dbReference type="Gene3D" id="3.40.50.720">
    <property type="entry name" value="NAD(P)-binding Rossmann-like Domain"/>
    <property type="match status" value="1"/>
</dbReference>
<dbReference type="Proteomes" id="UP000220836">
    <property type="component" value="Unassembled WGS sequence"/>
</dbReference>
<evidence type="ECO:0000259" key="1">
    <source>
        <dbReference type="Pfam" id="PF01370"/>
    </source>
</evidence>